<feature type="domain" description="GGDEF" evidence="1">
    <location>
        <begin position="75"/>
        <end position="201"/>
    </location>
</feature>
<dbReference type="PROSITE" id="PS50887">
    <property type="entry name" value="GGDEF"/>
    <property type="match status" value="1"/>
</dbReference>
<evidence type="ECO:0000259" key="1">
    <source>
        <dbReference type="PROSITE" id="PS50887"/>
    </source>
</evidence>
<comment type="caution">
    <text evidence="2">The sequence shown here is derived from an EMBL/GenBank/DDBJ whole genome shotgun (WGS) entry which is preliminary data.</text>
</comment>
<evidence type="ECO:0000313" key="2">
    <source>
        <dbReference type="EMBL" id="OGK52913.1"/>
    </source>
</evidence>
<dbReference type="SUPFAM" id="SSF55073">
    <property type="entry name" value="Nucleotide cyclase"/>
    <property type="match status" value="1"/>
</dbReference>
<protein>
    <recommendedName>
        <fullName evidence="1">GGDEF domain-containing protein</fullName>
    </recommendedName>
</protein>
<reference evidence="2 3" key="1">
    <citation type="journal article" date="2016" name="Nat. Commun.">
        <title>Thousands of microbial genomes shed light on interconnected biogeochemical processes in an aquifer system.</title>
        <authorList>
            <person name="Anantharaman K."/>
            <person name="Brown C.T."/>
            <person name="Hug L.A."/>
            <person name="Sharon I."/>
            <person name="Castelle C.J."/>
            <person name="Probst A.J."/>
            <person name="Thomas B.C."/>
            <person name="Singh A."/>
            <person name="Wilkins M.J."/>
            <person name="Karaoz U."/>
            <person name="Brodie E.L."/>
            <person name="Williams K.H."/>
            <person name="Hubbard S.S."/>
            <person name="Banfield J.F."/>
        </authorList>
    </citation>
    <scope>NUCLEOTIDE SEQUENCE [LARGE SCALE GENOMIC DNA]</scope>
</reference>
<dbReference type="AlphaFoldDB" id="A0A1F7JBC4"/>
<evidence type="ECO:0000313" key="3">
    <source>
        <dbReference type="Proteomes" id="UP000178857"/>
    </source>
</evidence>
<dbReference type="InterPro" id="IPR043128">
    <property type="entry name" value="Rev_trsase/Diguanyl_cyclase"/>
</dbReference>
<dbReference type="InterPro" id="IPR029787">
    <property type="entry name" value="Nucleotide_cyclase"/>
</dbReference>
<dbReference type="Proteomes" id="UP000178857">
    <property type="component" value="Unassembled WGS sequence"/>
</dbReference>
<dbReference type="InterPro" id="IPR000160">
    <property type="entry name" value="GGDEF_dom"/>
</dbReference>
<dbReference type="Gene3D" id="3.30.70.270">
    <property type="match status" value="1"/>
</dbReference>
<name>A0A1F7JBC4_9BACT</name>
<dbReference type="EMBL" id="MGAT01000010">
    <property type="protein sequence ID" value="OGK52913.1"/>
    <property type="molecule type" value="Genomic_DNA"/>
</dbReference>
<gene>
    <name evidence="2" type="ORF">A2970_00135</name>
</gene>
<organism evidence="2 3">
    <name type="scientific">Candidatus Roizmanbacteria bacterium RIFCSPLOWO2_01_FULL_44_13</name>
    <dbReference type="NCBI Taxonomy" id="1802069"/>
    <lineage>
        <taxon>Bacteria</taxon>
        <taxon>Candidatus Roizmaniibacteriota</taxon>
    </lineage>
</organism>
<sequence length="552" mass="63542">MFHTPNEPSRSSEPPAFNEIKGNIYNHVSFDPGLKRRATFKPPFKDIVLKEEPVEVLNRSAFIAETLGDLADPSAKAAFLMLDLSDMHFADKAGAGDFILNKFARALKETVRHFRLDKDVALDKAEVRLCRYGGDEFCVSVVGQYHEELIEELRKKIEEKYKQNNLTGYFKKGLRDDDPIVSAPIRLKEKEGGKIIDVIQRPNDSEEKTFFDQFLKKGHILTPLQIRSAKKMPQLLEFITKPVELIYPETAATVKGKLAHLSKRFPDLSGEITALLKSEFNDNQREEVLKFIENRLFDKLFANIVYSPPEFFERLENYKDIYCLDLKFIREMNDIISYPEADMAIVSLYQLITNRLGPDLMQYVDIGRRGGTFFIGVKRGALKTIAARDKIDSALNEINSLSLTLREQPVIFELGIESSYTDSVFTAKKFSAIIEGAETNFYKKIANYLIERKPDGRTNLEFIFSNRDFSKEKGEINIIDSLIQEFFISKRSLIRANKTLKEIMSGEQFKDKAFNQLRKVMTRIFEYGFRMKEQGRSINQEELLGEIEDTLQ</sequence>
<proteinExistence type="predicted"/>
<accession>A0A1F7JBC4</accession>
<dbReference type="STRING" id="1802069.A2970_00135"/>